<reference evidence="1 2" key="1">
    <citation type="journal article" date="2021" name="MBio">
        <title>Poor Competitiveness of Bradyrhizobium in Pigeon Pea Root Colonization in Indian Soils.</title>
        <authorList>
            <person name="Chalasani D."/>
            <person name="Basu A."/>
            <person name="Pullabhotla S.V.S.R.N."/>
            <person name="Jorrin B."/>
            <person name="Neal A.L."/>
            <person name="Poole P.S."/>
            <person name="Podile A.R."/>
            <person name="Tkacz A."/>
        </authorList>
    </citation>
    <scope>NUCLEOTIDE SEQUENCE [LARGE SCALE GENOMIC DNA]</scope>
    <source>
        <strain evidence="1 2">HU56</strain>
    </source>
</reference>
<organism evidence="1 2">
    <name type="scientific">Rhizobium mesosinicum</name>
    <dbReference type="NCBI Taxonomy" id="335017"/>
    <lineage>
        <taxon>Bacteria</taxon>
        <taxon>Pseudomonadati</taxon>
        <taxon>Pseudomonadota</taxon>
        <taxon>Alphaproteobacteria</taxon>
        <taxon>Hyphomicrobiales</taxon>
        <taxon>Rhizobiaceae</taxon>
        <taxon>Rhizobium/Agrobacterium group</taxon>
        <taxon>Rhizobium</taxon>
    </lineage>
</organism>
<gene>
    <name evidence="1" type="ORF">JNB85_20565</name>
</gene>
<name>A0ABS7GXU2_9HYPH</name>
<proteinExistence type="predicted"/>
<sequence>MIGDHEAANFALVPSGEPNVFHLTVEGRYIGTVASDGESLSRAKPWGWRLLIGDGTLGDAPLAGRSHNLDEALAEAKHAYERHRDELSHRM</sequence>
<keyword evidence="2" id="KW-1185">Reference proteome</keyword>
<evidence type="ECO:0008006" key="3">
    <source>
        <dbReference type="Google" id="ProtNLM"/>
    </source>
</evidence>
<dbReference type="Proteomes" id="UP000717752">
    <property type="component" value="Unassembled WGS sequence"/>
</dbReference>
<protein>
    <recommendedName>
        <fullName evidence="3">DUF1508 domain-containing protein</fullName>
    </recommendedName>
</protein>
<evidence type="ECO:0000313" key="2">
    <source>
        <dbReference type="Proteomes" id="UP000717752"/>
    </source>
</evidence>
<evidence type="ECO:0000313" key="1">
    <source>
        <dbReference type="EMBL" id="MBW9054800.1"/>
    </source>
</evidence>
<dbReference type="EMBL" id="JAEUAK010000008">
    <property type="protein sequence ID" value="MBW9054800.1"/>
    <property type="molecule type" value="Genomic_DNA"/>
</dbReference>
<dbReference type="RefSeq" id="WP_220336148.1">
    <property type="nucleotide sequence ID" value="NZ_JAEUAK010000008.1"/>
</dbReference>
<comment type="caution">
    <text evidence="1">The sequence shown here is derived from an EMBL/GenBank/DDBJ whole genome shotgun (WGS) entry which is preliminary data.</text>
</comment>
<accession>A0ABS7GXU2</accession>